<feature type="domain" description="Pseudouridine synthase RsuA/RluA-like" evidence="5">
    <location>
        <begin position="93"/>
        <end position="242"/>
    </location>
</feature>
<dbReference type="GO" id="GO:0000455">
    <property type="term" value="P:enzyme-directed rRNA pseudouridine synthesis"/>
    <property type="evidence" value="ECO:0007669"/>
    <property type="project" value="TreeGrafter"/>
</dbReference>
<gene>
    <name evidence="6" type="ORF">C7U55_11760</name>
</gene>
<accession>A0A2T3FN28</accession>
<comment type="similarity">
    <text evidence="2 4">Belongs to the pseudouridine synthase RluA family.</text>
</comment>
<dbReference type="GO" id="GO:0003723">
    <property type="term" value="F:RNA binding"/>
    <property type="evidence" value="ECO:0007669"/>
    <property type="project" value="InterPro"/>
</dbReference>
<feature type="active site" evidence="3">
    <location>
        <position position="138"/>
    </location>
</feature>
<evidence type="ECO:0000259" key="5">
    <source>
        <dbReference type="Pfam" id="PF00849"/>
    </source>
</evidence>
<dbReference type="InterPro" id="IPR006145">
    <property type="entry name" value="PsdUridine_synth_RsuA/RluA"/>
</dbReference>
<dbReference type="GeneID" id="77471759"/>
<comment type="catalytic activity">
    <reaction evidence="1 4">
        <text>a uridine in RNA = a pseudouridine in RNA</text>
        <dbReference type="Rhea" id="RHEA:48348"/>
        <dbReference type="Rhea" id="RHEA-COMP:12068"/>
        <dbReference type="Rhea" id="RHEA-COMP:12069"/>
        <dbReference type="ChEBI" id="CHEBI:65314"/>
        <dbReference type="ChEBI" id="CHEBI:65315"/>
    </reaction>
</comment>
<dbReference type="PROSITE" id="PS01129">
    <property type="entry name" value="PSI_RLU"/>
    <property type="match status" value="1"/>
</dbReference>
<organism evidence="6 7">
    <name type="scientific">Faecalibacillus faecis</name>
    <dbReference type="NCBI Taxonomy" id="1982628"/>
    <lineage>
        <taxon>Bacteria</taxon>
        <taxon>Bacillati</taxon>
        <taxon>Bacillota</taxon>
        <taxon>Erysipelotrichia</taxon>
        <taxon>Erysipelotrichales</taxon>
        <taxon>Coprobacillaceae</taxon>
        <taxon>Faecalibacillus</taxon>
    </lineage>
</organism>
<evidence type="ECO:0000256" key="2">
    <source>
        <dbReference type="ARBA" id="ARBA00010876"/>
    </source>
</evidence>
<evidence type="ECO:0000256" key="3">
    <source>
        <dbReference type="PIRSR" id="PIRSR606225-1"/>
    </source>
</evidence>
<keyword evidence="4" id="KW-0413">Isomerase</keyword>
<name>A0A2T3FN28_9FIRM</name>
<dbReference type="GO" id="GO:0140098">
    <property type="term" value="F:catalytic activity, acting on RNA"/>
    <property type="evidence" value="ECO:0007669"/>
    <property type="project" value="UniProtKB-ARBA"/>
</dbReference>
<dbReference type="Proteomes" id="UP000241201">
    <property type="component" value="Unassembled WGS sequence"/>
</dbReference>
<dbReference type="EC" id="5.4.99.-" evidence="4"/>
<reference evidence="7" key="1">
    <citation type="submission" date="2018-03" db="EMBL/GenBank/DDBJ databases">
        <title>Lachnoclostridium SNUG30370 gen.nov., sp.nov., isolated from human faeces.</title>
        <authorList>
            <person name="Seo B."/>
            <person name="Jeon K."/>
            <person name="Ko G."/>
        </authorList>
    </citation>
    <scope>NUCLEOTIDE SEQUENCE [LARGE SCALE GENOMIC DNA]</scope>
    <source>
        <strain evidence="7">SNUG30370</strain>
    </source>
</reference>
<sequence length="296" mass="34898">MHYHKEKNHLVIEIDERIQGMTLLEFFHYLHLSKKTIHLLRQNKDYTLNNTYVDYQTILKDKDILSIKAYEQGRDFIEEESSLEIIYEDDLLCVVNKPSNLIIHPDDKSKKNTLCNYVSYYYQQSYQDLPIRYLHRLDRDTTGLVMFCKCALLQPYFDALIASKEIKKTYLAIIQGHLPKREMTIDLPIGQDRHSKNKMCISKTGKDALTHFKEIKTKGNYTLIKCQIETGRKHQIRVHLNHLHHPIIGDTLYGKTSSMIKRMALHAYCLKFIHPLSNQLMTIECPLPLDMEKIFK</sequence>
<evidence type="ECO:0000256" key="4">
    <source>
        <dbReference type="RuleBase" id="RU362028"/>
    </source>
</evidence>
<dbReference type="InterPro" id="IPR006224">
    <property type="entry name" value="PsdUridine_synth_RluA-like_CS"/>
</dbReference>
<protein>
    <recommendedName>
        <fullName evidence="4">Pseudouridine synthase</fullName>
        <ecNumber evidence="4">5.4.99.-</ecNumber>
    </recommendedName>
</protein>
<proteinExistence type="inferred from homology"/>
<dbReference type="SUPFAM" id="SSF55120">
    <property type="entry name" value="Pseudouridine synthase"/>
    <property type="match status" value="1"/>
</dbReference>
<dbReference type="InterPro" id="IPR050188">
    <property type="entry name" value="RluA_PseudoU_synthase"/>
</dbReference>
<dbReference type="RefSeq" id="WP_106988730.1">
    <property type="nucleotide sequence ID" value="NZ_PYLP01000022.1"/>
</dbReference>
<dbReference type="AlphaFoldDB" id="A0A2T3FN28"/>
<dbReference type="GO" id="GO:0009982">
    <property type="term" value="F:pseudouridine synthase activity"/>
    <property type="evidence" value="ECO:0007669"/>
    <property type="project" value="InterPro"/>
</dbReference>
<dbReference type="NCBIfam" id="TIGR00005">
    <property type="entry name" value="rluA_subfam"/>
    <property type="match status" value="1"/>
</dbReference>
<dbReference type="PANTHER" id="PTHR21600">
    <property type="entry name" value="MITOCHONDRIAL RNA PSEUDOURIDINE SYNTHASE"/>
    <property type="match status" value="1"/>
</dbReference>
<dbReference type="InterPro" id="IPR006225">
    <property type="entry name" value="PsdUridine_synth_RluC/D"/>
</dbReference>
<dbReference type="Gene3D" id="3.30.2350.10">
    <property type="entry name" value="Pseudouridine synthase"/>
    <property type="match status" value="1"/>
</dbReference>
<comment type="function">
    <text evidence="4">Responsible for synthesis of pseudouridine from uracil.</text>
</comment>
<dbReference type="EMBL" id="PYLP01000022">
    <property type="protein sequence ID" value="PST36684.1"/>
    <property type="molecule type" value="Genomic_DNA"/>
</dbReference>
<evidence type="ECO:0000256" key="1">
    <source>
        <dbReference type="ARBA" id="ARBA00000073"/>
    </source>
</evidence>
<comment type="caution">
    <text evidence="6">The sequence shown here is derived from an EMBL/GenBank/DDBJ whole genome shotgun (WGS) entry which is preliminary data.</text>
</comment>
<evidence type="ECO:0000313" key="6">
    <source>
        <dbReference type="EMBL" id="PST36684.1"/>
    </source>
</evidence>
<dbReference type="Pfam" id="PF00849">
    <property type="entry name" value="PseudoU_synth_2"/>
    <property type="match status" value="1"/>
</dbReference>
<dbReference type="PANTHER" id="PTHR21600:SF87">
    <property type="entry name" value="RNA PSEUDOURIDYLATE SYNTHASE DOMAIN-CONTAINING PROTEIN 1"/>
    <property type="match status" value="1"/>
</dbReference>
<keyword evidence="7" id="KW-1185">Reference proteome</keyword>
<dbReference type="CDD" id="cd02869">
    <property type="entry name" value="PseudoU_synth_RluA_like"/>
    <property type="match status" value="1"/>
</dbReference>
<evidence type="ECO:0000313" key="7">
    <source>
        <dbReference type="Proteomes" id="UP000241201"/>
    </source>
</evidence>
<dbReference type="InterPro" id="IPR020103">
    <property type="entry name" value="PsdUridine_synth_cat_dom_sf"/>
</dbReference>